<dbReference type="Proteomes" id="UP000000644">
    <property type="component" value="Plasmid pPNAP04"/>
</dbReference>
<evidence type="ECO:0008006" key="3">
    <source>
        <dbReference type="Google" id="ProtNLM"/>
    </source>
</evidence>
<dbReference type="InterPro" id="IPR008517">
    <property type="entry name" value="GNA1162-like"/>
</dbReference>
<dbReference type="Gene3D" id="3.40.50.10610">
    <property type="entry name" value="ABC-type transport auxiliary lipoprotein component"/>
    <property type="match status" value="1"/>
</dbReference>
<gene>
    <name evidence="1" type="ordered locus">Pnap_4671</name>
</gene>
<keyword evidence="1" id="KW-0614">Plasmid</keyword>
<organism evidence="1 2">
    <name type="scientific">Polaromonas naphthalenivorans (strain CJ2)</name>
    <dbReference type="NCBI Taxonomy" id="365044"/>
    <lineage>
        <taxon>Bacteria</taxon>
        <taxon>Pseudomonadati</taxon>
        <taxon>Pseudomonadota</taxon>
        <taxon>Betaproteobacteria</taxon>
        <taxon>Burkholderiales</taxon>
        <taxon>Comamonadaceae</taxon>
        <taxon>Polaromonas</taxon>
    </lineage>
</organism>
<dbReference type="OrthoDB" id="1014694at2"/>
<dbReference type="AlphaFoldDB" id="A1VWQ9"/>
<sequence>MRVFLCALVSVFLMGCVTQPTKKDMSAFQAAAPRSILVVPTINKSLDVDAPNYVLAALPVPIAEKGYYVFPVNTTKYVLEQEGYYEGERIHQQSTPTLAKLFDADAVLYVSINRWDAQFALLTTVVTVEFDYRLVSKDGTELWKENKRMQYQPQSNNAGHPLATLIVAVVNAAVTRAAPNYMPLTQQANQQVFILGPDAIPDGPYRPTAAR</sequence>
<proteinExistence type="predicted"/>
<geneLocation type="plasmid" evidence="1 2">
    <name>pPNAP04</name>
</geneLocation>
<dbReference type="HOGENOM" id="CLU_097432_0_0_4"/>
<dbReference type="EMBL" id="CP000533">
    <property type="protein sequence ID" value="ABM40087.1"/>
    <property type="molecule type" value="Genomic_DNA"/>
</dbReference>
<keyword evidence="2" id="KW-1185">Reference proteome</keyword>
<dbReference type="PROSITE" id="PS51257">
    <property type="entry name" value="PROKAR_LIPOPROTEIN"/>
    <property type="match status" value="1"/>
</dbReference>
<evidence type="ECO:0000313" key="1">
    <source>
        <dbReference type="EMBL" id="ABM40087.1"/>
    </source>
</evidence>
<dbReference type="Pfam" id="PF05643">
    <property type="entry name" value="GNA1162-like"/>
    <property type="match status" value="1"/>
</dbReference>
<name>A1VWQ9_POLNA</name>
<dbReference type="RefSeq" id="WP_011798458.1">
    <property type="nucleotide sequence ID" value="NC_008760.1"/>
</dbReference>
<protein>
    <recommendedName>
        <fullName evidence="3">Lipoprotein</fullName>
    </recommendedName>
</protein>
<accession>A1VWQ9</accession>
<evidence type="ECO:0000313" key="2">
    <source>
        <dbReference type="Proteomes" id="UP000000644"/>
    </source>
</evidence>
<dbReference type="KEGG" id="pna:Pnap_4671"/>
<reference evidence="2" key="1">
    <citation type="journal article" date="2009" name="Environ. Microbiol.">
        <title>The genome of Polaromonas naphthalenivorans strain CJ2, isolated from coal tar-contaminated sediment, reveals physiological and metabolic versatility and evolution through extensive horizontal gene transfer.</title>
        <authorList>
            <person name="Yagi J.M."/>
            <person name="Sims D."/>
            <person name="Brettin T."/>
            <person name="Bruce D."/>
            <person name="Madsen E.L."/>
        </authorList>
    </citation>
    <scope>NUCLEOTIDE SEQUENCE [LARGE SCALE GENOMIC DNA]</scope>
    <source>
        <strain evidence="2">CJ2</strain>
        <plasmid evidence="2">Plasmid pPNAP04</plasmid>
    </source>
</reference>